<keyword evidence="3 6" id="KW-0812">Transmembrane</keyword>
<evidence type="ECO:0000256" key="1">
    <source>
        <dbReference type="ARBA" id="ARBA00004141"/>
    </source>
</evidence>
<dbReference type="OrthoDB" id="8907274at2759"/>
<feature type="domain" description="Phosphatidic acid phosphatase type 2/haloperoxidase" evidence="7">
    <location>
        <begin position="93"/>
        <end position="237"/>
    </location>
</feature>
<feature type="non-terminal residue" evidence="8">
    <location>
        <position position="1"/>
    </location>
</feature>
<dbReference type="Gene3D" id="1.20.144.10">
    <property type="entry name" value="Phosphatidic acid phosphatase type 2/haloperoxidase"/>
    <property type="match status" value="1"/>
</dbReference>
<dbReference type="SUPFAM" id="SSF48317">
    <property type="entry name" value="Acid phosphatase/Vanadium-dependent haloperoxidase"/>
    <property type="match status" value="1"/>
</dbReference>
<dbReference type="AlphaFoldDB" id="A0A0B2VCG4"/>
<dbReference type="InterPro" id="IPR036938">
    <property type="entry name" value="PAP2/HPO_sf"/>
</dbReference>
<feature type="transmembrane region" description="Helical" evidence="6">
    <location>
        <begin position="45"/>
        <end position="66"/>
    </location>
</feature>
<gene>
    <name evidence="8" type="primary">Ppap2a</name>
    <name evidence="8" type="ORF">Tcan_04424</name>
</gene>
<evidence type="ECO:0000256" key="6">
    <source>
        <dbReference type="SAM" id="Phobius"/>
    </source>
</evidence>
<keyword evidence="8" id="KW-0378">Hydrolase</keyword>
<dbReference type="PANTHER" id="PTHR10165">
    <property type="entry name" value="LIPID PHOSPHATE PHOSPHATASE"/>
    <property type="match status" value="1"/>
</dbReference>
<sequence length="291" mass="32955">NEIIGIVSAALIVLIPRYFLQPLHQGFYCDDDTIRRPYHESTVPSYALIISLLTIPPLTIVLTEMYRSSCIIELYSWKGYNISPVFANSLKYYGYHLLALLIALSMVQSSKYATGRLRPNFIDVCKPDIALENCKDHIYVTDYKCLGDDQKRIRDGRMSFYSGHAAYSLAAATFLVIYLHSRIPRKHCVTVIRSMLQVAILCVGFYVGYTRVLNNKHHWTDVVVGYIAGMATGYLTAMKIANMQLPVEDFEEPDTDLPFIDSDESEGGDQAPPKYKTSVVRVEPTELRIFA</sequence>
<evidence type="ECO:0000256" key="4">
    <source>
        <dbReference type="ARBA" id="ARBA00022989"/>
    </source>
</evidence>
<keyword evidence="9" id="KW-1185">Reference proteome</keyword>
<comment type="similarity">
    <text evidence="2">Belongs to the PA-phosphatase related phosphoesterase family.</text>
</comment>
<dbReference type="GO" id="GO:0046839">
    <property type="term" value="P:phospholipid dephosphorylation"/>
    <property type="evidence" value="ECO:0007669"/>
    <property type="project" value="TreeGrafter"/>
</dbReference>
<dbReference type="GO" id="GO:0005886">
    <property type="term" value="C:plasma membrane"/>
    <property type="evidence" value="ECO:0007669"/>
    <property type="project" value="TreeGrafter"/>
</dbReference>
<protein>
    <submittedName>
        <fullName evidence="8">Lipid phosphate phosphohydrolase 1</fullName>
    </submittedName>
</protein>
<evidence type="ECO:0000259" key="7">
    <source>
        <dbReference type="SMART" id="SM00014"/>
    </source>
</evidence>
<feature type="transmembrane region" description="Helical" evidence="6">
    <location>
        <begin position="191"/>
        <end position="209"/>
    </location>
</feature>
<dbReference type="STRING" id="6265.A0A0B2VCG4"/>
<dbReference type="Proteomes" id="UP000031036">
    <property type="component" value="Unassembled WGS sequence"/>
</dbReference>
<evidence type="ECO:0000313" key="9">
    <source>
        <dbReference type="Proteomes" id="UP000031036"/>
    </source>
</evidence>
<keyword evidence="5 6" id="KW-0472">Membrane</keyword>
<dbReference type="GO" id="GO:0008195">
    <property type="term" value="F:phosphatidate phosphatase activity"/>
    <property type="evidence" value="ECO:0007669"/>
    <property type="project" value="TreeGrafter"/>
</dbReference>
<dbReference type="CDD" id="cd03384">
    <property type="entry name" value="PAP2_wunen"/>
    <property type="match status" value="1"/>
</dbReference>
<accession>A0A0B2VCG4</accession>
<proteinExistence type="inferred from homology"/>
<dbReference type="PANTHER" id="PTHR10165:SF103">
    <property type="entry name" value="PHOSPHOLIPID PHOSPHATASE HOMOLOG 1.2 HOMOLOG"/>
    <property type="match status" value="1"/>
</dbReference>
<dbReference type="EMBL" id="JPKZ01001933">
    <property type="protein sequence ID" value="KHN79193.1"/>
    <property type="molecule type" value="Genomic_DNA"/>
</dbReference>
<organism evidence="8 9">
    <name type="scientific">Toxocara canis</name>
    <name type="common">Canine roundworm</name>
    <dbReference type="NCBI Taxonomy" id="6265"/>
    <lineage>
        <taxon>Eukaryota</taxon>
        <taxon>Metazoa</taxon>
        <taxon>Ecdysozoa</taxon>
        <taxon>Nematoda</taxon>
        <taxon>Chromadorea</taxon>
        <taxon>Rhabditida</taxon>
        <taxon>Spirurina</taxon>
        <taxon>Ascaridomorpha</taxon>
        <taxon>Ascaridoidea</taxon>
        <taxon>Toxocaridae</taxon>
        <taxon>Toxocara</taxon>
    </lineage>
</organism>
<dbReference type="Pfam" id="PF01569">
    <property type="entry name" value="PAP2"/>
    <property type="match status" value="1"/>
</dbReference>
<dbReference type="GO" id="GO:0007165">
    <property type="term" value="P:signal transduction"/>
    <property type="evidence" value="ECO:0007669"/>
    <property type="project" value="TreeGrafter"/>
</dbReference>
<comment type="subcellular location">
    <subcellularLocation>
        <location evidence="1">Membrane</location>
        <topology evidence="1">Multi-pass membrane protein</topology>
    </subcellularLocation>
</comment>
<evidence type="ECO:0000313" key="8">
    <source>
        <dbReference type="EMBL" id="KHN79193.1"/>
    </source>
</evidence>
<dbReference type="SMART" id="SM00014">
    <property type="entry name" value="acidPPc"/>
    <property type="match status" value="1"/>
</dbReference>
<keyword evidence="4 6" id="KW-1133">Transmembrane helix</keyword>
<feature type="transmembrane region" description="Helical" evidence="6">
    <location>
        <begin position="160"/>
        <end position="179"/>
    </location>
</feature>
<feature type="transmembrane region" description="Helical" evidence="6">
    <location>
        <begin position="92"/>
        <end position="109"/>
    </location>
</feature>
<evidence type="ECO:0000256" key="5">
    <source>
        <dbReference type="ARBA" id="ARBA00023136"/>
    </source>
</evidence>
<comment type="caution">
    <text evidence="8">The sequence shown here is derived from an EMBL/GenBank/DDBJ whole genome shotgun (WGS) entry which is preliminary data.</text>
</comment>
<name>A0A0B2VCG4_TOXCA</name>
<reference evidence="8 9" key="1">
    <citation type="submission" date="2014-11" db="EMBL/GenBank/DDBJ databases">
        <title>Genetic blueprint of the zoonotic pathogen Toxocara canis.</title>
        <authorList>
            <person name="Zhu X.-Q."/>
            <person name="Korhonen P.K."/>
            <person name="Cai H."/>
            <person name="Young N.D."/>
            <person name="Nejsum P."/>
            <person name="von Samson-Himmelstjerna G."/>
            <person name="Boag P.R."/>
            <person name="Tan P."/>
            <person name="Li Q."/>
            <person name="Min J."/>
            <person name="Yang Y."/>
            <person name="Wang X."/>
            <person name="Fang X."/>
            <person name="Hall R.S."/>
            <person name="Hofmann A."/>
            <person name="Sternberg P.W."/>
            <person name="Jex A.R."/>
            <person name="Gasser R.B."/>
        </authorList>
    </citation>
    <scope>NUCLEOTIDE SEQUENCE [LARGE SCALE GENOMIC DNA]</scope>
    <source>
        <strain evidence="8">PN_DK_2014</strain>
    </source>
</reference>
<dbReference type="InterPro" id="IPR000326">
    <property type="entry name" value="PAP2/HPO"/>
</dbReference>
<evidence type="ECO:0000256" key="3">
    <source>
        <dbReference type="ARBA" id="ARBA00022692"/>
    </source>
</evidence>
<dbReference type="GO" id="GO:0006644">
    <property type="term" value="P:phospholipid metabolic process"/>
    <property type="evidence" value="ECO:0007669"/>
    <property type="project" value="InterPro"/>
</dbReference>
<dbReference type="OMA" id="SAKLCIA"/>
<dbReference type="InterPro" id="IPR043216">
    <property type="entry name" value="PAP-like"/>
</dbReference>
<evidence type="ECO:0000256" key="2">
    <source>
        <dbReference type="ARBA" id="ARBA00008816"/>
    </source>
</evidence>